<evidence type="ECO:0000256" key="3">
    <source>
        <dbReference type="SAM" id="MobiDB-lite"/>
    </source>
</evidence>
<sequence length="572" mass="61217">MDVSQNELISLPEELGTLEDLQQLDATNNRLRVLPPVLAELPALKKLMLAHNQLTQLPELGAFNLPPLVQLVASHNALTAVPPSFAGLIYLVELDLSHNRLGTLPSGLGGMRALKTLMLAKNELIELPADLVQSPPPLVSLDASENRLRRLRLSVPSLRTLLLANNRLESLELQGCAGLQELSAPFNIFGVLPSGMPYLAQLATVDLSSNKLTEVEQLSACASLTRLDLSCNELREVPPLLGNLSLNKLALSGNPLRTMPSAVLNGPTPKLLAHLRGKILQPPPAPPPSRPTHSVSASAPFQTETNSRPAPPASALDGLYSHVIKDGTELKVDGLKLTALPSDGYPETLHTILAASNQLRALPDGLSGLIPGLRCLDVSKNALSLLPFDLGSCPELQAVRVAHNQLRDLGFVGVVLSSLTELNADRNVLGEVPAALWLCPRLRTVSLCANKLTAASLHMPGGGAAAPLEYLDLGENRLGALPPLALFPRLREVHVQQNGIRELPVEHLMPLQKLQTLDISCNDVTMLPAELALLPVLQNLTIVGNAIRSIPQNVQQRGATAVLDLLKKRLPG</sequence>
<dbReference type="InterPro" id="IPR003591">
    <property type="entry name" value="Leu-rich_rpt_typical-subtyp"/>
</dbReference>
<keyword evidence="1" id="KW-0433">Leucine-rich repeat</keyword>
<dbReference type="SMART" id="SM00369">
    <property type="entry name" value="LRR_TYP"/>
    <property type="match status" value="14"/>
</dbReference>
<dbReference type="AlphaFoldDB" id="A0A0M0J4K9"/>
<dbReference type="SUPFAM" id="SSF52058">
    <property type="entry name" value="L domain-like"/>
    <property type="match status" value="2"/>
</dbReference>
<dbReference type="PANTHER" id="PTHR48051">
    <property type="match status" value="1"/>
</dbReference>
<organism evidence="4 5">
    <name type="scientific">Chrysochromulina tobinii</name>
    <dbReference type="NCBI Taxonomy" id="1460289"/>
    <lineage>
        <taxon>Eukaryota</taxon>
        <taxon>Haptista</taxon>
        <taxon>Haptophyta</taxon>
        <taxon>Prymnesiophyceae</taxon>
        <taxon>Prymnesiales</taxon>
        <taxon>Chrysochromulinaceae</taxon>
        <taxon>Chrysochromulina</taxon>
    </lineage>
</organism>
<dbReference type="InterPro" id="IPR032675">
    <property type="entry name" value="LRR_dom_sf"/>
</dbReference>
<accession>A0A0M0J4K9</accession>
<feature type="compositionally biased region" description="Polar residues" evidence="3">
    <location>
        <begin position="292"/>
        <end position="308"/>
    </location>
</feature>
<dbReference type="SMART" id="SM00364">
    <property type="entry name" value="LRR_BAC"/>
    <property type="match status" value="10"/>
</dbReference>
<evidence type="ECO:0000256" key="2">
    <source>
        <dbReference type="ARBA" id="ARBA00022737"/>
    </source>
</evidence>
<dbReference type="EMBL" id="JWZX01003376">
    <property type="protein sequence ID" value="KOO21277.1"/>
    <property type="molecule type" value="Genomic_DNA"/>
</dbReference>
<dbReference type="InterPro" id="IPR001611">
    <property type="entry name" value="Leu-rich_rpt"/>
</dbReference>
<dbReference type="Pfam" id="PF00560">
    <property type="entry name" value="LRR_1"/>
    <property type="match status" value="1"/>
</dbReference>
<evidence type="ECO:0000313" key="5">
    <source>
        <dbReference type="Proteomes" id="UP000037460"/>
    </source>
</evidence>
<dbReference type="PRINTS" id="PR00019">
    <property type="entry name" value="LEURICHRPT"/>
</dbReference>
<proteinExistence type="predicted"/>
<keyword evidence="2" id="KW-0677">Repeat</keyword>
<dbReference type="Pfam" id="PF13855">
    <property type="entry name" value="LRR_8"/>
    <property type="match status" value="2"/>
</dbReference>
<keyword evidence="5" id="KW-1185">Reference proteome</keyword>
<comment type="caution">
    <text evidence="4">The sequence shown here is derived from an EMBL/GenBank/DDBJ whole genome shotgun (WGS) entry which is preliminary data.</text>
</comment>
<dbReference type="GO" id="GO:0005737">
    <property type="term" value="C:cytoplasm"/>
    <property type="evidence" value="ECO:0007669"/>
    <property type="project" value="TreeGrafter"/>
</dbReference>
<reference evidence="5" key="1">
    <citation type="journal article" date="2015" name="PLoS Genet.">
        <title>Genome Sequence and Transcriptome Analyses of Chrysochromulina tobin: Metabolic Tools for Enhanced Algal Fitness in the Prominent Order Prymnesiales (Haptophyceae).</title>
        <authorList>
            <person name="Hovde B.T."/>
            <person name="Deodato C.R."/>
            <person name="Hunsperger H.M."/>
            <person name="Ryken S.A."/>
            <person name="Yost W."/>
            <person name="Jha R.K."/>
            <person name="Patterson J."/>
            <person name="Monnat R.J. Jr."/>
            <person name="Barlow S.B."/>
            <person name="Starkenburg S.R."/>
            <person name="Cattolico R.A."/>
        </authorList>
    </citation>
    <scope>NUCLEOTIDE SEQUENCE</scope>
    <source>
        <strain evidence="5">CCMP291</strain>
    </source>
</reference>
<dbReference type="OrthoDB" id="660555at2759"/>
<dbReference type="PANTHER" id="PTHR48051:SF1">
    <property type="entry name" value="RAS SUPPRESSOR PROTEIN 1"/>
    <property type="match status" value="1"/>
</dbReference>
<evidence type="ECO:0000313" key="4">
    <source>
        <dbReference type="EMBL" id="KOO21277.1"/>
    </source>
</evidence>
<feature type="region of interest" description="Disordered" evidence="3">
    <location>
        <begin position="278"/>
        <end position="313"/>
    </location>
</feature>
<name>A0A0M0J4K9_9EUKA</name>
<dbReference type="InterPro" id="IPR050216">
    <property type="entry name" value="LRR_domain-containing"/>
</dbReference>
<dbReference type="Gene3D" id="3.80.10.10">
    <property type="entry name" value="Ribonuclease Inhibitor"/>
    <property type="match status" value="4"/>
</dbReference>
<gene>
    <name evidence="4" type="ORF">Ctob_001710</name>
</gene>
<evidence type="ECO:0000256" key="1">
    <source>
        <dbReference type="ARBA" id="ARBA00022614"/>
    </source>
</evidence>
<dbReference type="Proteomes" id="UP000037460">
    <property type="component" value="Unassembled WGS sequence"/>
</dbReference>
<dbReference type="PROSITE" id="PS51450">
    <property type="entry name" value="LRR"/>
    <property type="match status" value="4"/>
</dbReference>
<protein>
    <submittedName>
        <fullName evidence="4">Leucine-rich repeat-containing protein 40-like protein</fullName>
    </submittedName>
</protein>
<feature type="compositionally biased region" description="Pro residues" evidence="3">
    <location>
        <begin position="281"/>
        <end position="290"/>
    </location>
</feature>